<proteinExistence type="predicted"/>
<evidence type="ECO:0000256" key="1">
    <source>
        <dbReference type="SAM" id="Phobius"/>
    </source>
</evidence>
<sequence>MMLLKRVRVANVAPFLFLRWTCCLLFIFLLIPLENTYAQDDSGEIFWGDEGEEDEEFFEEDEEFLEDDEDFEEDPDAFFDEEEGEDEFYEDEGAFEEEEFDEGELSSTELSDAAMKIGYTLTIHGASPAMVSHSLYTYNSFANFRVGVEMPILMQLMGIRFRLGTEIGTMKFEDYYPPATATYKGLTLLGLVSIPAGASQVKLGGGLVGSSVGIMVESTYGITIGNALGIRFGMRYTGSTGAKNSDDVAFEGPASWLEGVFVLAVTL</sequence>
<keyword evidence="1" id="KW-1133">Transmembrane helix</keyword>
<accession>A0A382GCF5</accession>
<keyword evidence="1" id="KW-0812">Transmembrane</keyword>
<gene>
    <name evidence="2" type="ORF">METZ01_LOCUS225443</name>
</gene>
<dbReference type="AlphaFoldDB" id="A0A382GCF5"/>
<dbReference type="EMBL" id="UINC01054639">
    <property type="protein sequence ID" value="SVB72589.1"/>
    <property type="molecule type" value="Genomic_DNA"/>
</dbReference>
<protein>
    <submittedName>
        <fullName evidence="2">Uncharacterized protein</fullName>
    </submittedName>
</protein>
<name>A0A382GCF5_9ZZZZ</name>
<organism evidence="2">
    <name type="scientific">marine metagenome</name>
    <dbReference type="NCBI Taxonomy" id="408172"/>
    <lineage>
        <taxon>unclassified sequences</taxon>
        <taxon>metagenomes</taxon>
        <taxon>ecological metagenomes</taxon>
    </lineage>
</organism>
<evidence type="ECO:0000313" key="2">
    <source>
        <dbReference type="EMBL" id="SVB72589.1"/>
    </source>
</evidence>
<feature type="transmembrane region" description="Helical" evidence="1">
    <location>
        <begin position="12"/>
        <end position="33"/>
    </location>
</feature>
<reference evidence="2" key="1">
    <citation type="submission" date="2018-05" db="EMBL/GenBank/DDBJ databases">
        <authorList>
            <person name="Lanie J.A."/>
            <person name="Ng W.-L."/>
            <person name="Kazmierczak K.M."/>
            <person name="Andrzejewski T.M."/>
            <person name="Davidsen T.M."/>
            <person name="Wayne K.J."/>
            <person name="Tettelin H."/>
            <person name="Glass J.I."/>
            <person name="Rusch D."/>
            <person name="Podicherti R."/>
            <person name="Tsui H.-C.T."/>
            <person name="Winkler M.E."/>
        </authorList>
    </citation>
    <scope>NUCLEOTIDE SEQUENCE</scope>
</reference>
<keyword evidence="1" id="KW-0472">Membrane</keyword>